<organism evidence="4 5">
    <name type="scientific">Paenibacillus soyae</name>
    <dbReference type="NCBI Taxonomy" id="2969249"/>
    <lineage>
        <taxon>Bacteria</taxon>
        <taxon>Bacillati</taxon>
        <taxon>Bacillota</taxon>
        <taxon>Bacilli</taxon>
        <taxon>Bacillales</taxon>
        <taxon>Paenibacillaceae</taxon>
        <taxon>Paenibacillus</taxon>
    </lineage>
</organism>
<gene>
    <name evidence="4" type="ORF">NQZ67_07030</name>
</gene>
<keyword evidence="2" id="KW-0472">Membrane</keyword>
<dbReference type="Pfam" id="PF01841">
    <property type="entry name" value="Transglut_core"/>
    <property type="match status" value="1"/>
</dbReference>
<name>A0A9X2MTT9_9BACL</name>
<feature type="transmembrane region" description="Helical" evidence="2">
    <location>
        <begin position="890"/>
        <end position="914"/>
    </location>
</feature>
<keyword evidence="5" id="KW-1185">Reference proteome</keyword>
<evidence type="ECO:0000259" key="3">
    <source>
        <dbReference type="Pfam" id="PF01841"/>
    </source>
</evidence>
<dbReference type="InterPro" id="IPR002931">
    <property type="entry name" value="Transglutaminase-like"/>
</dbReference>
<evidence type="ECO:0000256" key="2">
    <source>
        <dbReference type="SAM" id="Phobius"/>
    </source>
</evidence>
<dbReference type="InterPro" id="IPR038765">
    <property type="entry name" value="Papain-like_cys_pep_sf"/>
</dbReference>
<reference evidence="4" key="1">
    <citation type="submission" date="2022-08" db="EMBL/GenBank/DDBJ databases">
        <title>The genomic sequence of strain Paenibacillus sp. SCIV0701.</title>
        <authorList>
            <person name="Zhao H."/>
        </authorList>
    </citation>
    <scope>NUCLEOTIDE SEQUENCE</scope>
    <source>
        <strain evidence="4">SCIV0701</strain>
    </source>
</reference>
<keyword evidence="2" id="KW-0812">Transmembrane</keyword>
<dbReference type="Proteomes" id="UP001141950">
    <property type="component" value="Unassembled WGS sequence"/>
</dbReference>
<dbReference type="Gene3D" id="3.10.620.30">
    <property type="match status" value="1"/>
</dbReference>
<comment type="caution">
    <text evidence="4">The sequence shown here is derived from an EMBL/GenBank/DDBJ whole genome shotgun (WGS) entry which is preliminary data.</text>
</comment>
<dbReference type="SUPFAM" id="SSF54001">
    <property type="entry name" value="Cysteine proteinases"/>
    <property type="match status" value="1"/>
</dbReference>
<protein>
    <recommendedName>
        <fullName evidence="3">Transglutaminase-like domain-containing protein</fullName>
    </recommendedName>
</protein>
<dbReference type="AlphaFoldDB" id="A0A9X2MTT9"/>
<accession>A0A9X2MTT9</accession>
<feature type="domain" description="Transglutaminase-like" evidence="3">
    <location>
        <begin position="255"/>
        <end position="396"/>
    </location>
</feature>
<evidence type="ECO:0000256" key="1">
    <source>
        <dbReference type="SAM" id="Coils"/>
    </source>
</evidence>
<dbReference type="EMBL" id="JANIPJ010000004">
    <property type="protein sequence ID" value="MCR2803637.1"/>
    <property type="molecule type" value="Genomic_DNA"/>
</dbReference>
<feature type="transmembrane region" description="Helical" evidence="2">
    <location>
        <begin position="934"/>
        <end position="953"/>
    </location>
</feature>
<feature type="coiled-coil region" evidence="1">
    <location>
        <begin position="58"/>
        <end position="115"/>
    </location>
</feature>
<dbReference type="RefSeq" id="WP_257444110.1">
    <property type="nucleotide sequence ID" value="NZ_JANIPJ010000004.1"/>
</dbReference>
<keyword evidence="2" id="KW-1133">Transmembrane helix</keyword>
<feature type="transmembrane region" description="Helical" evidence="2">
    <location>
        <begin position="865"/>
        <end position="885"/>
    </location>
</feature>
<keyword evidence="1" id="KW-0175">Coiled coil</keyword>
<sequence length="1264" mass="137562">MFSRNKKWFRSIVFAVLAAFSFTYVLPTQIFAAEKRMEYALEQWKTQGIQPLSEPVQQETANTELQNLMLQLDQAYQALDEHVTKQDLKQLKETLKQLDQELKEAGKRVEQEFKEHGVKLNKLKAANGLARNDAFQAEFMQQYGELQSIMKELRQMVSKGQSFKHLDASDIQEKLLQLKQLMSPERPEASIGTELPHRDVTREPAEPITGNGGSAAFMAASADAQTLLSLPYVPEAADLEATKETRMTPELESKAQEIGSNPVKLYEYVRNHIDFVPYYGSRKGASGALLEQSGNDMDQASLLISLLRYHDIPARYVKGVVDFPAARVQNWVDAETPEAAIRTLGALGIPVTGIVSQGKLSEIRMEHVWVEAYVPYGDGRGLPGTAGDSIWVPLDPSFKQYKYTTGLDFEEIGGWDEQNFQNMLLTGERSGDLLSTTNLDLLGYQDKVGASMDAIQAYIEEHQLENGQIEALIGGKEIIPQQLRALPLSLPAKLVEVQEEFREVTDTDSDRVTFAISGANPFGLSFSSAPDFVYEASAVDLYGKKITLSWIPATKEDEAIIASYGGLFQTPAYLVKVKPVLYMDGEAVATGTAVGLAYQQQFTMTMHAPGHAPQKIVNPVTAGGFYAVVLNYGHMSSSQLSQIQESLDQIKGSVTEQTMYTNEALGEILHAAGSSYFAQVDVNDAIMSARLKVNVNPMLRELMTGYNVSVGYMFMSPVQISEGGLYIDVDHNVYSVVSKNGDKQSQKAFMLGSGVYASAMEHAIYEQILNLPSVSAIRILEEANERAVPIYTVSKSNIATVLPKLQVSSMVKSDITNAVNQGRIAIIPEHNIQFYDWNGTGYIVLDPNTGAAGYMLSGGTAGGSSALAVGLAALVAIIDLVLMILSTAALLAAGTLVGGILGLVMLALTISFAIQIMDLMMQYYLYGDSEAGQALITEAIIGILAAIGGGILAKVLPGLAKFADDAIQAIKNLLKNTDPVERIARDYGDDFLDDVLRNSGTDSVDDVVKAIDDLQKAGASKELIDDVGSQYGKEGLDRVRDLLNKGLDESQIRQILDSKIGLDDAVKLADNGIHPSQYDQFGIKDSTEAAEAAKQLDNGFSAADLRSLAGEKIYPSDFDALDIKTPADAAAIVNALQNGTAQGLSFSTGRGGEAFLRALAGVDKTPGTTQFYRQISDPALGNRFIDVYDAASKTAYESKVGYMTLTDSIREQVLKDAWLLKNDPNTVQHVEWHFFTSGVTGRAGPSGPLEQFLTSNGITVVKHY</sequence>
<evidence type="ECO:0000313" key="5">
    <source>
        <dbReference type="Proteomes" id="UP001141950"/>
    </source>
</evidence>
<evidence type="ECO:0000313" key="4">
    <source>
        <dbReference type="EMBL" id="MCR2803637.1"/>
    </source>
</evidence>
<proteinExistence type="predicted"/>